<dbReference type="AlphaFoldDB" id="A0A8J5CC89"/>
<evidence type="ECO:0000313" key="2">
    <source>
        <dbReference type="EMBL" id="KAG6470869.1"/>
    </source>
</evidence>
<feature type="coiled-coil region" evidence="1">
    <location>
        <begin position="5"/>
        <end position="133"/>
    </location>
</feature>
<evidence type="ECO:0000313" key="3">
    <source>
        <dbReference type="Proteomes" id="UP000734854"/>
    </source>
</evidence>
<comment type="caution">
    <text evidence="2">The sequence shown here is derived from an EMBL/GenBank/DDBJ whole genome shotgun (WGS) entry which is preliminary data.</text>
</comment>
<evidence type="ECO:0000256" key="1">
    <source>
        <dbReference type="SAM" id="Coils"/>
    </source>
</evidence>
<proteinExistence type="predicted"/>
<organism evidence="2 3">
    <name type="scientific">Zingiber officinale</name>
    <name type="common">Ginger</name>
    <name type="synonym">Amomum zingiber</name>
    <dbReference type="NCBI Taxonomy" id="94328"/>
    <lineage>
        <taxon>Eukaryota</taxon>
        <taxon>Viridiplantae</taxon>
        <taxon>Streptophyta</taxon>
        <taxon>Embryophyta</taxon>
        <taxon>Tracheophyta</taxon>
        <taxon>Spermatophyta</taxon>
        <taxon>Magnoliopsida</taxon>
        <taxon>Liliopsida</taxon>
        <taxon>Zingiberales</taxon>
        <taxon>Zingiberaceae</taxon>
        <taxon>Zingiber</taxon>
    </lineage>
</organism>
<accession>A0A8J5CC89</accession>
<name>A0A8J5CC89_ZINOF</name>
<protein>
    <submittedName>
        <fullName evidence="2">Uncharacterized protein</fullName>
    </submittedName>
</protein>
<dbReference type="PANTHER" id="PTHR36390:SF1">
    <property type="entry name" value="MYOSIN HEAVY CHAIN-LIKE PROTEIN"/>
    <property type="match status" value="1"/>
</dbReference>
<reference evidence="2 3" key="1">
    <citation type="submission" date="2020-08" db="EMBL/GenBank/DDBJ databases">
        <title>Plant Genome Project.</title>
        <authorList>
            <person name="Zhang R.-G."/>
        </authorList>
    </citation>
    <scope>NUCLEOTIDE SEQUENCE [LARGE SCALE GENOMIC DNA]</scope>
    <source>
        <tissue evidence="2">Rhizome</tissue>
    </source>
</reference>
<keyword evidence="3" id="KW-1185">Reference proteome</keyword>
<keyword evidence="1" id="KW-0175">Coiled coil</keyword>
<feature type="coiled-coil region" evidence="1">
    <location>
        <begin position="251"/>
        <end position="346"/>
    </location>
</feature>
<gene>
    <name evidence="2" type="ORF">ZIOFF_071949</name>
</gene>
<sequence length="379" mass="43640">MAEQVQSLELKLAGAEKLNDKLKIVSNELVQADSQCLRLMRELKNTKEELIKSDLQRENHEAVILDLQCEIESLKLEITALEQRYVEDERLGQQLAEEKTRTDECFVTLQIQLKEKQHVISCLEDENTVLRERMILFHEHANQSPNDVKLDKYLRYYSKTQMLLPGDLDEALVQSTWKHVRGVVACTAYYASVCAMHVLRRLGMGIFQHCLPSSGNVAPSIAKQTATSQDEIVKDEIEMMAKQIHESGLLVKQLKEELKEVKLKANEEAEDLTQEMAELRYQFTVMLEEESKRRAFVEEASIRRVEDLELQVQNEQERSATAMRRFQEVNELAKKQSTEISKLQRALEVNKGNDEKKEVYGIGAMGQRGNDENIEMQGK</sequence>
<dbReference type="PANTHER" id="PTHR36390">
    <property type="entry name" value="MYOSIN HEAVY CHAIN-LIKE PROTEIN"/>
    <property type="match status" value="1"/>
</dbReference>
<dbReference type="Proteomes" id="UP000734854">
    <property type="component" value="Unassembled WGS sequence"/>
</dbReference>
<dbReference type="EMBL" id="JACMSC010000021">
    <property type="protein sequence ID" value="KAG6470869.1"/>
    <property type="molecule type" value="Genomic_DNA"/>
</dbReference>